<proteinExistence type="predicted"/>
<protein>
    <submittedName>
        <fullName evidence="1">Uncharacterized protein</fullName>
    </submittedName>
</protein>
<dbReference type="Proteomes" id="UP000814033">
    <property type="component" value="Unassembled WGS sequence"/>
</dbReference>
<comment type="caution">
    <text evidence="1">The sequence shown here is derived from an EMBL/GenBank/DDBJ whole genome shotgun (WGS) entry which is preliminary data.</text>
</comment>
<organism evidence="1 2">
    <name type="scientific">Auriscalpium vulgare</name>
    <dbReference type="NCBI Taxonomy" id="40419"/>
    <lineage>
        <taxon>Eukaryota</taxon>
        <taxon>Fungi</taxon>
        <taxon>Dikarya</taxon>
        <taxon>Basidiomycota</taxon>
        <taxon>Agaricomycotina</taxon>
        <taxon>Agaricomycetes</taxon>
        <taxon>Russulales</taxon>
        <taxon>Auriscalpiaceae</taxon>
        <taxon>Auriscalpium</taxon>
    </lineage>
</organism>
<evidence type="ECO:0000313" key="1">
    <source>
        <dbReference type="EMBL" id="KAI0049795.1"/>
    </source>
</evidence>
<sequence length="714" mass="77768">MSTNIPTFPFELISLICAEVYAAGISPHVQSLDPYFLQEAGTPRALPSSFPPPNWPESVQRKTLANLTLVSHAWRDAAQPWLWRNVKVGLPRSWLALVDEITGGEYEDTPVEQTTVYQSIREVTYAALTFDPGNALDSEAALKMKESLQQSLACPDVSIPPELLTPLVSRDSSPRRLSQSSESPRLKFIRPISDAVQNLLGCDKHGMYVPSVQDSRPGRFVRHLDFNHFRTFGMRRSVAESASSRFVTGKRLEAILKQTPNLVSFGATEYTDSALTLPVLQELLLRGAPLRRRGRPEYGHELANDTNDCEDEDKARMRECKELEAIDLTGCISVIFVKALTDFVNFYLHDSKSNDDPSELSQQNRSPRRARNPGSLPGLQRLSLRGAKSISSPTLNAFVLAFPSLTHLDISCTRASPELLESLASSSTVRLQSLSLACCTRLTGASIRDFLMSAPAAAGITELNLYGDGTFRCPLSADELNDILTSAPCFTSGALRYLDLSSAALDTALLTAIPPQPHLRSLGLAYIPTLPLRAIVEFLRDRAPNVEVLSLQGTSPELGYGPTRTSAREANIALHTHFISPLSTPPFSVSISGDAEPRTAPTRLRVIELAAAVLTGLSGGAGSWRVVRSKGGRGWYVDTASGWVAPPGADGPVLCRDLKHEHPWRDALEKLADANGNVGSGIGWHARKMEVLHGHGMLGRDDGLYGAVSFAYQG</sequence>
<dbReference type="EMBL" id="MU275869">
    <property type="protein sequence ID" value="KAI0049795.1"/>
    <property type="molecule type" value="Genomic_DNA"/>
</dbReference>
<accession>A0ACB8S1C5</accession>
<reference evidence="1" key="2">
    <citation type="journal article" date="2022" name="New Phytol.">
        <title>Evolutionary transition to the ectomycorrhizal habit in the genomes of a hyperdiverse lineage of mushroom-forming fungi.</title>
        <authorList>
            <person name="Looney B."/>
            <person name="Miyauchi S."/>
            <person name="Morin E."/>
            <person name="Drula E."/>
            <person name="Courty P.E."/>
            <person name="Kohler A."/>
            <person name="Kuo A."/>
            <person name="LaButti K."/>
            <person name="Pangilinan J."/>
            <person name="Lipzen A."/>
            <person name="Riley R."/>
            <person name="Andreopoulos W."/>
            <person name="He G."/>
            <person name="Johnson J."/>
            <person name="Nolan M."/>
            <person name="Tritt A."/>
            <person name="Barry K.W."/>
            <person name="Grigoriev I.V."/>
            <person name="Nagy L.G."/>
            <person name="Hibbett D."/>
            <person name="Henrissat B."/>
            <person name="Matheny P.B."/>
            <person name="Labbe J."/>
            <person name="Martin F.M."/>
        </authorList>
    </citation>
    <scope>NUCLEOTIDE SEQUENCE</scope>
    <source>
        <strain evidence="1">FP105234-sp</strain>
    </source>
</reference>
<evidence type="ECO:0000313" key="2">
    <source>
        <dbReference type="Proteomes" id="UP000814033"/>
    </source>
</evidence>
<gene>
    <name evidence="1" type="ORF">FA95DRAFT_1556504</name>
</gene>
<reference evidence="1" key="1">
    <citation type="submission" date="2021-02" db="EMBL/GenBank/DDBJ databases">
        <authorList>
            <consortium name="DOE Joint Genome Institute"/>
            <person name="Ahrendt S."/>
            <person name="Looney B.P."/>
            <person name="Miyauchi S."/>
            <person name="Morin E."/>
            <person name="Drula E."/>
            <person name="Courty P.E."/>
            <person name="Chicoki N."/>
            <person name="Fauchery L."/>
            <person name="Kohler A."/>
            <person name="Kuo A."/>
            <person name="Labutti K."/>
            <person name="Pangilinan J."/>
            <person name="Lipzen A."/>
            <person name="Riley R."/>
            <person name="Andreopoulos W."/>
            <person name="He G."/>
            <person name="Johnson J."/>
            <person name="Barry K.W."/>
            <person name="Grigoriev I.V."/>
            <person name="Nagy L."/>
            <person name="Hibbett D."/>
            <person name="Henrissat B."/>
            <person name="Matheny P.B."/>
            <person name="Labbe J."/>
            <person name="Martin F."/>
        </authorList>
    </citation>
    <scope>NUCLEOTIDE SEQUENCE</scope>
    <source>
        <strain evidence="1">FP105234-sp</strain>
    </source>
</reference>
<name>A0ACB8S1C5_9AGAM</name>
<keyword evidence="2" id="KW-1185">Reference proteome</keyword>